<accession>A0A6A4WKZ1</accession>
<evidence type="ECO:0000256" key="5">
    <source>
        <dbReference type="ARBA" id="ARBA00023180"/>
    </source>
</evidence>
<keyword evidence="4 7" id="KW-0732">Signal</keyword>
<keyword evidence="6" id="KW-0349">Heme</keyword>
<dbReference type="GO" id="GO:0004601">
    <property type="term" value="F:peroxidase activity"/>
    <property type="evidence" value="ECO:0007669"/>
    <property type="project" value="UniProtKB-KW"/>
</dbReference>
<dbReference type="GO" id="GO:0020037">
    <property type="term" value="F:heme binding"/>
    <property type="evidence" value="ECO:0007669"/>
    <property type="project" value="InterPro"/>
</dbReference>
<dbReference type="GO" id="GO:0006979">
    <property type="term" value="P:response to oxidative stress"/>
    <property type="evidence" value="ECO:0007669"/>
    <property type="project" value="InterPro"/>
</dbReference>
<sequence>MEARVLRCPLVWAVLLLSGTATGQQCTPLVLCPAILRDPASHLVGTRAACPLADGSNGVLCPTDVIDRSPGHGGYDYRYRPMPQQNRFRSQIPLPRRLTRPEEVILKMLYPDVVQRLLNTADFLLRSREQRAAQLTAQGSNVALTNSAEQLQLLFSRPVLQTTVVLGREGEKNSILLQEASRIGAVFSGRALQPPLANHQSFSLPDPPAELLQAAVRPNTPGCASPAPPSCGGNTDRFRTHDGTCNNQQRPRQGSAHTVYERFFPSRVGESNTADSLDVFRTIGLTLFGQFVDHDLTATPEFALENTSIDEAGEGGGFSCCNRDHSFPAMSLHPLACIPIRVPADDPVFGPQGVRCMSQVRSLVGGNEDCVPRPAAQQNQITHYLDGSNIYGSSDEESTRLRLRVGGRMRTLQPGNLLARDSGRCSTHPDDCFISGDHRVGENIGLAYEHLVWTREHNRVAAALAVRHPDYDDERLYQEARRIVIGEYQHIVFNEWLPTILGYGYTQAAGLAPGSSPGYSPEARGVIANEFSTAAFRFAHSMVHDVFELESQAIALERTFFNSSFLLQFGLVREVARSLTTQRPGWVDRAFSSALRERLFIRPGMPGLDLVALNINRGREHGLQPYITAVENCQGRTIASWEDLADLMEPETIARLRGVYDSVEDVDLFIGVVSERRARNAAVGRTLQCLIGQQFIDLRDGDRFFYEHTGLPNSFTPAQLAELRRSSLARVYCDNVPGLDHIQPLAFFQPQFFSNGRQSCETLAIPTPDLSVF</sequence>
<organism evidence="8 9">
    <name type="scientific">Amphibalanus amphitrite</name>
    <name type="common">Striped barnacle</name>
    <name type="synonym">Balanus amphitrite</name>
    <dbReference type="NCBI Taxonomy" id="1232801"/>
    <lineage>
        <taxon>Eukaryota</taxon>
        <taxon>Metazoa</taxon>
        <taxon>Ecdysozoa</taxon>
        <taxon>Arthropoda</taxon>
        <taxon>Crustacea</taxon>
        <taxon>Multicrustacea</taxon>
        <taxon>Cirripedia</taxon>
        <taxon>Thoracica</taxon>
        <taxon>Thoracicalcarea</taxon>
        <taxon>Balanomorpha</taxon>
        <taxon>Balanoidea</taxon>
        <taxon>Balanidae</taxon>
        <taxon>Amphibalaninae</taxon>
        <taxon>Amphibalanus</taxon>
    </lineage>
</organism>
<evidence type="ECO:0000256" key="6">
    <source>
        <dbReference type="PIRSR" id="PIRSR619791-2"/>
    </source>
</evidence>
<dbReference type="PANTHER" id="PTHR11475:SF4">
    <property type="entry name" value="CHORION PEROXIDASE"/>
    <property type="match status" value="1"/>
</dbReference>
<evidence type="ECO:0000256" key="2">
    <source>
        <dbReference type="ARBA" id="ARBA00022525"/>
    </source>
</evidence>
<dbReference type="OrthoDB" id="823504at2759"/>
<keyword evidence="5" id="KW-0325">Glycoprotein</keyword>
<dbReference type="SUPFAM" id="SSF48113">
    <property type="entry name" value="Heme-dependent peroxidases"/>
    <property type="match status" value="1"/>
</dbReference>
<dbReference type="InterPro" id="IPR010255">
    <property type="entry name" value="Haem_peroxidase_sf"/>
</dbReference>
<dbReference type="EMBL" id="VIIS01000565">
    <property type="protein sequence ID" value="KAF0307535.1"/>
    <property type="molecule type" value="Genomic_DNA"/>
</dbReference>
<dbReference type="InterPro" id="IPR019791">
    <property type="entry name" value="Haem_peroxidase_animal"/>
</dbReference>
<keyword evidence="3 8" id="KW-0560">Oxidoreductase</keyword>
<keyword evidence="6" id="KW-0479">Metal-binding</keyword>
<evidence type="ECO:0000256" key="4">
    <source>
        <dbReference type="ARBA" id="ARBA00022729"/>
    </source>
</evidence>
<comment type="subcellular location">
    <subcellularLocation>
        <location evidence="1">Secreted</location>
    </subcellularLocation>
</comment>
<dbReference type="CDD" id="cd09823">
    <property type="entry name" value="peroxinectin_like"/>
    <property type="match status" value="1"/>
</dbReference>
<dbReference type="GO" id="GO:0046872">
    <property type="term" value="F:metal ion binding"/>
    <property type="evidence" value="ECO:0007669"/>
    <property type="project" value="UniProtKB-KW"/>
</dbReference>
<keyword evidence="9" id="KW-1185">Reference proteome</keyword>
<keyword evidence="3 8" id="KW-0575">Peroxidase</keyword>
<dbReference type="PROSITE" id="PS50292">
    <property type="entry name" value="PEROXIDASE_3"/>
    <property type="match status" value="1"/>
</dbReference>
<reference evidence="8 9" key="1">
    <citation type="submission" date="2019-07" db="EMBL/GenBank/DDBJ databases">
        <title>Draft genome assembly of a fouling barnacle, Amphibalanus amphitrite (Darwin, 1854): The first reference genome for Thecostraca.</title>
        <authorList>
            <person name="Kim W."/>
        </authorList>
    </citation>
    <scope>NUCLEOTIDE SEQUENCE [LARGE SCALE GENOMIC DNA]</scope>
    <source>
        <strain evidence="8">SNU_AA5</strain>
        <tissue evidence="8">Soma without cirri and trophi</tissue>
    </source>
</reference>
<evidence type="ECO:0000256" key="1">
    <source>
        <dbReference type="ARBA" id="ARBA00004613"/>
    </source>
</evidence>
<evidence type="ECO:0000256" key="7">
    <source>
        <dbReference type="SAM" id="SignalP"/>
    </source>
</evidence>
<protein>
    <submittedName>
        <fullName evidence="8">Peroxidase</fullName>
    </submittedName>
</protein>
<dbReference type="Proteomes" id="UP000440578">
    <property type="component" value="Unassembled WGS sequence"/>
</dbReference>
<dbReference type="PANTHER" id="PTHR11475">
    <property type="entry name" value="OXIDASE/PEROXIDASE"/>
    <property type="match status" value="1"/>
</dbReference>
<feature type="signal peptide" evidence="7">
    <location>
        <begin position="1"/>
        <end position="23"/>
    </location>
</feature>
<dbReference type="PRINTS" id="PR00457">
    <property type="entry name" value="ANPEROXIDASE"/>
</dbReference>
<gene>
    <name evidence="8" type="primary">Pxd_3</name>
    <name evidence="8" type="ORF">FJT64_021180</name>
</gene>
<dbReference type="InterPro" id="IPR037120">
    <property type="entry name" value="Haem_peroxidase_sf_animal"/>
</dbReference>
<proteinExistence type="predicted"/>
<dbReference type="GO" id="GO:0005576">
    <property type="term" value="C:extracellular region"/>
    <property type="evidence" value="ECO:0007669"/>
    <property type="project" value="UniProtKB-SubCell"/>
</dbReference>
<dbReference type="Pfam" id="PF03098">
    <property type="entry name" value="An_peroxidase"/>
    <property type="match status" value="1"/>
</dbReference>
<comment type="caution">
    <text evidence="8">The sequence shown here is derived from an EMBL/GenBank/DDBJ whole genome shotgun (WGS) entry which is preliminary data.</text>
</comment>
<evidence type="ECO:0000313" key="9">
    <source>
        <dbReference type="Proteomes" id="UP000440578"/>
    </source>
</evidence>
<feature type="chain" id="PRO_5025603541" evidence="7">
    <location>
        <begin position="24"/>
        <end position="773"/>
    </location>
</feature>
<evidence type="ECO:0000256" key="3">
    <source>
        <dbReference type="ARBA" id="ARBA00022559"/>
    </source>
</evidence>
<dbReference type="FunFam" id="1.10.640.10:FF:000003">
    <property type="entry name" value="chorion peroxidase"/>
    <property type="match status" value="1"/>
</dbReference>
<keyword evidence="6" id="KW-0408">Iron</keyword>
<feature type="binding site" description="axial binding residue" evidence="6">
    <location>
        <position position="540"/>
    </location>
    <ligand>
        <name>heme b</name>
        <dbReference type="ChEBI" id="CHEBI:60344"/>
    </ligand>
    <ligandPart>
        <name>Fe</name>
        <dbReference type="ChEBI" id="CHEBI:18248"/>
    </ligandPart>
</feature>
<dbReference type="AlphaFoldDB" id="A0A6A4WKZ1"/>
<name>A0A6A4WKZ1_AMPAM</name>
<evidence type="ECO:0000313" key="8">
    <source>
        <dbReference type="EMBL" id="KAF0307535.1"/>
    </source>
</evidence>
<keyword evidence="2" id="KW-0964">Secreted</keyword>
<dbReference type="Gene3D" id="1.10.640.10">
    <property type="entry name" value="Haem peroxidase domain superfamily, animal type"/>
    <property type="match status" value="1"/>
</dbReference>